<dbReference type="SMART" id="SM00256">
    <property type="entry name" value="FBOX"/>
    <property type="match status" value="1"/>
</dbReference>
<gene>
    <name evidence="4" type="ORF">AB6A40_002818</name>
</gene>
<dbReference type="Gene3D" id="3.80.10.10">
    <property type="entry name" value="Ribonuclease Inhibitor"/>
    <property type="match status" value="1"/>
</dbReference>
<dbReference type="InterPro" id="IPR001810">
    <property type="entry name" value="F-box_dom"/>
</dbReference>
<reference evidence="4 5" key="1">
    <citation type="submission" date="2024-08" db="EMBL/GenBank/DDBJ databases">
        <title>Gnathostoma spinigerum genome.</title>
        <authorList>
            <person name="Gonzalez-Bertolin B."/>
            <person name="Monzon S."/>
            <person name="Zaballos A."/>
            <person name="Jimenez P."/>
            <person name="Dekumyoy P."/>
            <person name="Varona S."/>
            <person name="Cuesta I."/>
            <person name="Sumanam S."/>
            <person name="Adisakwattana P."/>
            <person name="Gasser R.B."/>
            <person name="Hernandez-Gonzalez A."/>
            <person name="Young N.D."/>
            <person name="Perteguer M.J."/>
        </authorList>
    </citation>
    <scope>NUCLEOTIDE SEQUENCE [LARGE SCALE GENOMIC DNA]</scope>
    <source>
        <strain evidence="4">AL3</strain>
        <tissue evidence="4">Liver</tissue>
    </source>
</reference>
<name>A0ABD6E7N5_9BILA</name>
<dbReference type="InterPro" id="IPR032675">
    <property type="entry name" value="LRR_dom_sf"/>
</dbReference>
<accession>A0ABD6E7N5</accession>
<dbReference type="EMBL" id="JBGFUD010001319">
    <property type="protein sequence ID" value="MFH4976109.1"/>
    <property type="molecule type" value="Genomic_DNA"/>
</dbReference>
<feature type="compositionally biased region" description="Basic and acidic residues" evidence="2">
    <location>
        <begin position="1"/>
        <end position="10"/>
    </location>
</feature>
<dbReference type="Pfam" id="PF12937">
    <property type="entry name" value="F-box-like"/>
    <property type="match status" value="1"/>
</dbReference>
<dbReference type="PANTHER" id="PTHR13318">
    <property type="entry name" value="PARTNER OF PAIRED, ISOFORM B-RELATED"/>
    <property type="match status" value="1"/>
</dbReference>
<dbReference type="SUPFAM" id="SSF81383">
    <property type="entry name" value="F-box domain"/>
    <property type="match status" value="1"/>
</dbReference>
<evidence type="ECO:0000313" key="5">
    <source>
        <dbReference type="Proteomes" id="UP001608902"/>
    </source>
</evidence>
<feature type="region of interest" description="Disordered" evidence="2">
    <location>
        <begin position="1"/>
        <end position="96"/>
    </location>
</feature>
<dbReference type="InterPro" id="IPR036047">
    <property type="entry name" value="F-box-like_dom_sf"/>
</dbReference>
<organism evidence="4 5">
    <name type="scientific">Gnathostoma spinigerum</name>
    <dbReference type="NCBI Taxonomy" id="75299"/>
    <lineage>
        <taxon>Eukaryota</taxon>
        <taxon>Metazoa</taxon>
        <taxon>Ecdysozoa</taxon>
        <taxon>Nematoda</taxon>
        <taxon>Chromadorea</taxon>
        <taxon>Rhabditida</taxon>
        <taxon>Spirurina</taxon>
        <taxon>Gnathostomatomorpha</taxon>
        <taxon>Gnathostomatoidea</taxon>
        <taxon>Gnathostomatidae</taxon>
        <taxon>Gnathostoma</taxon>
    </lineage>
</organism>
<feature type="domain" description="F-box" evidence="3">
    <location>
        <begin position="103"/>
        <end position="148"/>
    </location>
</feature>
<dbReference type="SUPFAM" id="SSF52047">
    <property type="entry name" value="RNI-like"/>
    <property type="match status" value="2"/>
</dbReference>
<dbReference type="PANTHER" id="PTHR13318:SF95">
    <property type="entry name" value="F-BOX PROTEIN YLR352W"/>
    <property type="match status" value="1"/>
</dbReference>
<dbReference type="Gene3D" id="1.20.1280.50">
    <property type="match status" value="1"/>
</dbReference>
<keyword evidence="5" id="KW-1185">Reference proteome</keyword>
<protein>
    <recommendedName>
        <fullName evidence="3">F-box domain-containing protein</fullName>
    </recommendedName>
</protein>
<feature type="compositionally biased region" description="Low complexity" evidence="2">
    <location>
        <begin position="56"/>
        <end position="73"/>
    </location>
</feature>
<feature type="compositionally biased region" description="Basic residues" evidence="2">
    <location>
        <begin position="34"/>
        <end position="44"/>
    </location>
</feature>
<dbReference type="SMART" id="SM00367">
    <property type="entry name" value="LRR_CC"/>
    <property type="match status" value="5"/>
</dbReference>
<dbReference type="Pfam" id="PF25372">
    <property type="entry name" value="DUF7885"/>
    <property type="match status" value="1"/>
</dbReference>
<dbReference type="Proteomes" id="UP001608902">
    <property type="component" value="Unassembled WGS sequence"/>
</dbReference>
<keyword evidence="1" id="KW-0833">Ubl conjugation pathway</keyword>
<dbReference type="InterPro" id="IPR006553">
    <property type="entry name" value="Leu-rich_rpt_Cys-con_subtyp"/>
</dbReference>
<evidence type="ECO:0000256" key="1">
    <source>
        <dbReference type="ARBA" id="ARBA00022786"/>
    </source>
</evidence>
<dbReference type="PROSITE" id="PS50181">
    <property type="entry name" value="FBOX"/>
    <property type="match status" value="1"/>
</dbReference>
<proteinExistence type="predicted"/>
<evidence type="ECO:0000259" key="3">
    <source>
        <dbReference type="PROSITE" id="PS50181"/>
    </source>
</evidence>
<evidence type="ECO:0000256" key="2">
    <source>
        <dbReference type="SAM" id="MobiDB-lite"/>
    </source>
</evidence>
<sequence length="624" mass="71092">MRLRSNRDISDPTSNVENERCHRKRKSAFPAKKQVAKKRTKRNRNSYEKVVEDGSESVSSDVPSTSKSVSSVVDGRKHAQSGKMVDSMRSQHIQRGDVATSHVKTIGDLPNHIMVEIFNFLPVMERIKIERVCRLWQYLSRNYSWSKTTVLNYSTLVHSFRPIDKRPIVSNTQVRSISRRCGKYLRSLDLHAFRDTLTYNVCSTFAPLCRDLTTLNLYGIQLTNSSLQLIGRHCPLLEDVNFHRCFQESVVERGLSSFFSKCQYLKAVDVGQNERLTGVPSFAFLPQSLVTLKIGGCYRINGGTMDYIKQRCSDLTTLVMSSVDTLSAGELNSLFEALKNLRKLKFGECFISHSSGGTELNFSTLKNLVELTINDNLLITDRALSSIVNGCKQIKYLDMSGCNRFVTPDGLMGLAKLPALTHLNLSLMRVTTDAILKKIAERGKLVSLLIHRCDHVTDKAIVYLLDHCKSLRNLDLSYCHRVTDVSMQKVINYVAERDQLENSGTRKTSPGLDDTCDAVFSRMNLYDRMRFLLDNELEYGRPLFDFHELETSWPPHIYFDELWDKRDRRSSDSDNLMRLNVWIGHSGITQPCESSHPLLRISCTEPFNDSDPSVLAFRIVVRLD</sequence>
<comment type="caution">
    <text evidence="4">The sequence shown here is derived from an EMBL/GenBank/DDBJ whole genome shotgun (WGS) entry which is preliminary data.</text>
</comment>
<dbReference type="InterPro" id="IPR057207">
    <property type="entry name" value="FBXL15_LRR"/>
</dbReference>
<dbReference type="AlphaFoldDB" id="A0ABD6E7N5"/>
<evidence type="ECO:0000313" key="4">
    <source>
        <dbReference type="EMBL" id="MFH4976109.1"/>
    </source>
</evidence>